<dbReference type="Proteomes" id="UP000612055">
    <property type="component" value="Unassembled WGS sequence"/>
</dbReference>
<dbReference type="AlphaFoldDB" id="A0A835Y3W2"/>
<dbReference type="InterPro" id="IPR042460">
    <property type="entry name" value="DCN1-like_PONY"/>
</dbReference>
<feature type="compositionally biased region" description="Pro residues" evidence="2">
    <location>
        <begin position="279"/>
        <end position="291"/>
    </location>
</feature>
<keyword evidence="5" id="KW-1185">Reference proteome</keyword>
<dbReference type="PANTHER" id="PTHR12281">
    <property type="entry name" value="RP42 RELATED"/>
    <property type="match status" value="1"/>
</dbReference>
<dbReference type="GO" id="GO:0097602">
    <property type="term" value="F:cullin family protein binding"/>
    <property type="evidence" value="ECO:0007669"/>
    <property type="project" value="TreeGrafter"/>
</dbReference>
<accession>A0A835Y3W2</accession>
<proteinExistence type="predicted"/>
<feature type="compositionally biased region" description="Low complexity" evidence="2">
    <location>
        <begin position="305"/>
        <end position="314"/>
    </location>
</feature>
<feature type="region of interest" description="Disordered" evidence="2">
    <location>
        <begin position="261"/>
        <end position="338"/>
    </location>
</feature>
<feature type="domain" description="DCUN1" evidence="3">
    <location>
        <begin position="1"/>
        <end position="100"/>
    </location>
</feature>
<evidence type="ECO:0000256" key="2">
    <source>
        <dbReference type="SAM" id="MobiDB-lite"/>
    </source>
</evidence>
<feature type="compositionally biased region" description="Basic and acidic residues" evidence="2">
    <location>
        <begin position="102"/>
        <end position="112"/>
    </location>
</feature>
<dbReference type="GO" id="GO:0031624">
    <property type="term" value="F:ubiquitin conjugating enzyme binding"/>
    <property type="evidence" value="ECO:0007669"/>
    <property type="project" value="TreeGrafter"/>
</dbReference>
<gene>
    <name evidence="4" type="ORF">HYH03_009548</name>
</gene>
<evidence type="ECO:0000313" key="4">
    <source>
        <dbReference type="EMBL" id="KAG2492050.1"/>
    </source>
</evidence>
<name>A0A835Y3W2_9CHLO</name>
<comment type="caution">
    <text evidence="4">The sequence shown here is derived from an EMBL/GenBank/DDBJ whole genome shotgun (WGS) entry which is preliminary data.</text>
</comment>
<dbReference type="GO" id="GO:0032182">
    <property type="term" value="F:ubiquitin-like protein binding"/>
    <property type="evidence" value="ECO:0007669"/>
    <property type="project" value="TreeGrafter"/>
</dbReference>
<evidence type="ECO:0000259" key="3">
    <source>
        <dbReference type="PROSITE" id="PS51229"/>
    </source>
</evidence>
<dbReference type="OrthoDB" id="286637at2759"/>
<evidence type="ECO:0000256" key="1">
    <source>
        <dbReference type="RuleBase" id="RU410713"/>
    </source>
</evidence>
<dbReference type="Gene3D" id="1.10.238.200">
    <property type="entry name" value="Cullin, PONY binding domain"/>
    <property type="match status" value="1"/>
</dbReference>
<feature type="compositionally biased region" description="Basic residues" evidence="2">
    <location>
        <begin position="293"/>
        <end position="304"/>
    </location>
</feature>
<dbReference type="PANTHER" id="PTHR12281:SF31">
    <property type="entry name" value="DCN1-LIKE PROTEIN 3"/>
    <property type="match status" value="1"/>
</dbReference>
<reference evidence="4" key="1">
    <citation type="journal article" date="2020" name="bioRxiv">
        <title>Comparative genomics of Chlamydomonas.</title>
        <authorList>
            <person name="Craig R.J."/>
            <person name="Hasan A.R."/>
            <person name="Ness R.W."/>
            <person name="Keightley P.D."/>
        </authorList>
    </citation>
    <scope>NUCLEOTIDE SEQUENCE</scope>
    <source>
        <strain evidence="4">CCAP 11/70</strain>
    </source>
</reference>
<dbReference type="Pfam" id="PF03556">
    <property type="entry name" value="Cullin_binding"/>
    <property type="match status" value="1"/>
</dbReference>
<dbReference type="GO" id="GO:0045116">
    <property type="term" value="P:protein neddylation"/>
    <property type="evidence" value="ECO:0007669"/>
    <property type="project" value="TreeGrafter"/>
</dbReference>
<dbReference type="PROSITE" id="PS51229">
    <property type="entry name" value="DCUN1"/>
    <property type="match status" value="1"/>
</dbReference>
<evidence type="ECO:0000313" key="5">
    <source>
        <dbReference type="Proteomes" id="UP000612055"/>
    </source>
</evidence>
<dbReference type="GO" id="GO:0000151">
    <property type="term" value="C:ubiquitin ligase complex"/>
    <property type="evidence" value="ECO:0007669"/>
    <property type="project" value="TreeGrafter"/>
</dbReference>
<feature type="region of interest" description="Disordered" evidence="2">
    <location>
        <begin position="382"/>
        <end position="438"/>
    </location>
</feature>
<organism evidence="4 5">
    <name type="scientific">Edaphochlamys debaryana</name>
    <dbReference type="NCBI Taxonomy" id="47281"/>
    <lineage>
        <taxon>Eukaryota</taxon>
        <taxon>Viridiplantae</taxon>
        <taxon>Chlorophyta</taxon>
        <taxon>core chlorophytes</taxon>
        <taxon>Chlorophyceae</taxon>
        <taxon>CS clade</taxon>
        <taxon>Chlamydomonadales</taxon>
        <taxon>Chlamydomonadales incertae sedis</taxon>
        <taxon>Edaphochlamys</taxon>
    </lineage>
</organism>
<feature type="region of interest" description="Disordered" evidence="2">
    <location>
        <begin position="102"/>
        <end position="128"/>
    </location>
</feature>
<dbReference type="InterPro" id="IPR005176">
    <property type="entry name" value="PONY_dom"/>
</dbReference>
<protein>
    <recommendedName>
        <fullName evidence="1">Defective in cullin neddylation protein</fullName>
    </recommendedName>
</protein>
<comment type="function">
    <text evidence="1">Neddylation of cullins play an essential role in the regulation of SCF-type complexes activity.</text>
</comment>
<sequence length="469" mass="48337">MSPDQFGRFYRFVFYLCREQGKRNIPMVLAVALWRLLMPGRFRLLERWCAFAAASTAHVVTEDTWRQVLDFSRIIHEDLSNYDAAGAWAVLLDEFVDDMRQSRRRGGDRGDRGSIGSQAELDRRMSGACGPSGLGHDPLLGGFGGAMGGMAGGYGGGGGPSMPPADLHAAAAAGIMSFMSSISPRCGSKRREPDVDVVTQQLSEMPLGGGGGSGDCAHIMPGVHPEAGGSHMSYGGAHPYGSLQRGGPADALAKRLCTERPGLQPVPLPPAHSAGADPQLPPNPHHPPPQHPHQQHPGHPHPGHPHVLLPLLGQAQPPHALLPGDPHPHALAPSGPGCMAEAAAQHAAAQHAAAQHAAAQHAAQQPAGGAMSCCSVGGGGGGLGSGPSSGAPSSNEPMSCSRGSVDSDGCHGPVGTATMEGLQDGAGSHPHLLQTPGSQLCPQQRRALKARRSGVSDIVRTAVSDALGF</sequence>
<dbReference type="InterPro" id="IPR014764">
    <property type="entry name" value="DCN-prot"/>
</dbReference>
<dbReference type="EMBL" id="JAEHOE010000047">
    <property type="protein sequence ID" value="KAG2492050.1"/>
    <property type="molecule type" value="Genomic_DNA"/>
</dbReference>
<feature type="compositionally biased region" description="Polar residues" evidence="2">
    <location>
        <begin position="395"/>
        <end position="404"/>
    </location>
</feature>